<proteinExistence type="predicted"/>
<feature type="non-terminal residue" evidence="1">
    <location>
        <position position="1"/>
    </location>
</feature>
<accession>X0YK89</accession>
<protein>
    <submittedName>
        <fullName evidence="1">Uncharacterized protein</fullName>
    </submittedName>
</protein>
<reference evidence="1" key="1">
    <citation type="journal article" date="2014" name="Front. Microbiol.">
        <title>High frequency of phylogenetically diverse reductive dehalogenase-homologous genes in deep subseafloor sedimentary metagenomes.</title>
        <authorList>
            <person name="Kawai M."/>
            <person name="Futagami T."/>
            <person name="Toyoda A."/>
            <person name="Takaki Y."/>
            <person name="Nishi S."/>
            <person name="Hori S."/>
            <person name="Arai W."/>
            <person name="Tsubouchi T."/>
            <person name="Morono Y."/>
            <person name="Uchiyama I."/>
            <person name="Ito T."/>
            <person name="Fujiyama A."/>
            <person name="Inagaki F."/>
            <person name="Takami H."/>
        </authorList>
    </citation>
    <scope>NUCLEOTIDE SEQUENCE</scope>
    <source>
        <strain evidence="1">Expedition CK06-06</strain>
    </source>
</reference>
<comment type="caution">
    <text evidence="1">The sequence shown here is derived from an EMBL/GenBank/DDBJ whole genome shotgun (WGS) entry which is preliminary data.</text>
</comment>
<evidence type="ECO:0000313" key="1">
    <source>
        <dbReference type="EMBL" id="GAG47462.1"/>
    </source>
</evidence>
<gene>
    <name evidence="1" type="ORF">S01H1_75162</name>
</gene>
<dbReference type="EMBL" id="BARS01050331">
    <property type="protein sequence ID" value="GAG47462.1"/>
    <property type="molecule type" value="Genomic_DNA"/>
</dbReference>
<name>X0YK89_9ZZZZ</name>
<dbReference type="AlphaFoldDB" id="X0YK89"/>
<sequence length="72" mass="7954">KLFALWTNGTAVDNDPGVNTTLTFPGLSVRKVVGLDVLNGFEQELVTETENGNLVIRNLLVKDYPIILRLID</sequence>
<organism evidence="1">
    <name type="scientific">marine sediment metagenome</name>
    <dbReference type="NCBI Taxonomy" id="412755"/>
    <lineage>
        <taxon>unclassified sequences</taxon>
        <taxon>metagenomes</taxon>
        <taxon>ecological metagenomes</taxon>
    </lineage>
</organism>